<dbReference type="OrthoDB" id="6415790at2759"/>
<dbReference type="HOGENOM" id="CLU_007180_0_0_1"/>
<dbReference type="InterPro" id="IPR035445">
    <property type="entry name" value="GYF-like_dom_sf"/>
</dbReference>
<keyword evidence="1" id="KW-0945">Host-virus interaction</keyword>
<keyword evidence="4" id="KW-1185">Reference proteome</keyword>
<evidence type="ECO:0000256" key="2">
    <source>
        <dbReference type="SAM" id="MobiDB-lite"/>
    </source>
</evidence>
<feature type="compositionally biased region" description="Low complexity" evidence="2">
    <location>
        <begin position="383"/>
        <end position="404"/>
    </location>
</feature>
<feature type="region of interest" description="Disordered" evidence="2">
    <location>
        <begin position="115"/>
        <end position="230"/>
    </location>
</feature>
<feature type="region of interest" description="Disordered" evidence="2">
    <location>
        <begin position="1162"/>
        <end position="1184"/>
    </location>
</feature>
<feature type="region of interest" description="Disordered" evidence="2">
    <location>
        <begin position="59"/>
        <end position="94"/>
    </location>
</feature>
<evidence type="ECO:0000313" key="4">
    <source>
        <dbReference type="Proteomes" id="UP000053647"/>
    </source>
</evidence>
<feature type="region of interest" description="Disordered" evidence="2">
    <location>
        <begin position="660"/>
        <end position="691"/>
    </location>
</feature>
<feature type="compositionally biased region" description="Low complexity" evidence="2">
    <location>
        <begin position="760"/>
        <end position="774"/>
    </location>
</feature>
<feature type="compositionally biased region" description="Polar residues" evidence="2">
    <location>
        <begin position="743"/>
        <end position="757"/>
    </location>
</feature>
<reference evidence="4" key="2">
    <citation type="submission" date="2015-01" db="EMBL/GenBank/DDBJ databases">
        <title>Evolutionary Origins and Diversification of the Mycorrhizal Mutualists.</title>
        <authorList>
            <consortium name="DOE Joint Genome Institute"/>
            <consortium name="Mycorrhizal Genomics Consortium"/>
            <person name="Kohler A."/>
            <person name="Kuo A."/>
            <person name="Nagy L.G."/>
            <person name="Floudas D."/>
            <person name="Copeland A."/>
            <person name="Barry K.W."/>
            <person name="Cichocki N."/>
            <person name="Veneault-Fourrey C."/>
            <person name="LaButti K."/>
            <person name="Lindquist E.A."/>
            <person name="Lipzen A."/>
            <person name="Lundell T."/>
            <person name="Morin E."/>
            <person name="Murat C."/>
            <person name="Riley R."/>
            <person name="Ohm R."/>
            <person name="Sun H."/>
            <person name="Tunlid A."/>
            <person name="Henrissat B."/>
            <person name="Grigoriev I.V."/>
            <person name="Hibbett D.S."/>
            <person name="Martin F."/>
        </authorList>
    </citation>
    <scope>NUCLEOTIDE SEQUENCE [LARGE SCALE GENOMIC DNA]</scope>
    <source>
        <strain evidence="4">ATCC 200175</strain>
    </source>
</reference>
<feature type="compositionally biased region" description="Polar residues" evidence="2">
    <location>
        <begin position="667"/>
        <end position="680"/>
    </location>
</feature>
<organism evidence="3 4">
    <name type="scientific">Paxillus involutus ATCC 200175</name>
    <dbReference type="NCBI Taxonomy" id="664439"/>
    <lineage>
        <taxon>Eukaryota</taxon>
        <taxon>Fungi</taxon>
        <taxon>Dikarya</taxon>
        <taxon>Basidiomycota</taxon>
        <taxon>Agaricomycotina</taxon>
        <taxon>Agaricomycetes</taxon>
        <taxon>Agaricomycetidae</taxon>
        <taxon>Boletales</taxon>
        <taxon>Paxilineae</taxon>
        <taxon>Paxillaceae</taxon>
        <taxon>Paxillus</taxon>
    </lineage>
</organism>
<reference evidence="3 4" key="1">
    <citation type="submission" date="2014-06" db="EMBL/GenBank/DDBJ databases">
        <authorList>
            <consortium name="DOE Joint Genome Institute"/>
            <person name="Kuo A."/>
            <person name="Kohler A."/>
            <person name="Nagy L.G."/>
            <person name="Floudas D."/>
            <person name="Copeland A."/>
            <person name="Barry K.W."/>
            <person name="Cichocki N."/>
            <person name="Veneault-Fourrey C."/>
            <person name="LaButti K."/>
            <person name="Lindquist E.A."/>
            <person name="Lipzen A."/>
            <person name="Lundell T."/>
            <person name="Morin E."/>
            <person name="Murat C."/>
            <person name="Sun H."/>
            <person name="Tunlid A."/>
            <person name="Henrissat B."/>
            <person name="Grigoriev I.V."/>
            <person name="Hibbett D.S."/>
            <person name="Martin F."/>
            <person name="Nordberg H.P."/>
            <person name="Cantor M.N."/>
            <person name="Hua S.X."/>
        </authorList>
    </citation>
    <scope>NUCLEOTIDE SEQUENCE [LARGE SCALE GENOMIC DNA]</scope>
    <source>
        <strain evidence="3 4">ATCC 200175</strain>
    </source>
</reference>
<feature type="compositionally biased region" description="Acidic residues" evidence="2">
    <location>
        <begin position="608"/>
        <end position="618"/>
    </location>
</feature>
<dbReference type="PANTHER" id="PTHR13037">
    <property type="entry name" value="FORMIN"/>
    <property type="match status" value="1"/>
</dbReference>
<dbReference type="Gene3D" id="3.30.1490.40">
    <property type="match status" value="1"/>
</dbReference>
<name>A0A0C9SPE7_PAXIN</name>
<dbReference type="EMBL" id="KN819535">
    <property type="protein sequence ID" value="KIJ08919.1"/>
    <property type="molecule type" value="Genomic_DNA"/>
</dbReference>
<feature type="compositionally biased region" description="Polar residues" evidence="2">
    <location>
        <begin position="164"/>
        <end position="173"/>
    </location>
</feature>
<dbReference type="PANTHER" id="PTHR13037:SF24">
    <property type="entry name" value="POLYCOMB PROTEIN PCL-RELATED"/>
    <property type="match status" value="1"/>
</dbReference>
<dbReference type="Proteomes" id="UP000053647">
    <property type="component" value="Unassembled WGS sequence"/>
</dbReference>
<feature type="region of interest" description="Disordered" evidence="2">
    <location>
        <begin position="338"/>
        <end position="407"/>
    </location>
</feature>
<feature type="compositionally biased region" description="Polar residues" evidence="2">
    <location>
        <begin position="704"/>
        <end position="717"/>
    </location>
</feature>
<feature type="compositionally biased region" description="Polar residues" evidence="2">
    <location>
        <begin position="64"/>
        <end position="94"/>
    </location>
</feature>
<evidence type="ECO:0000256" key="1">
    <source>
        <dbReference type="ARBA" id="ARBA00022581"/>
    </source>
</evidence>
<evidence type="ECO:0000313" key="3">
    <source>
        <dbReference type="EMBL" id="KIJ08919.1"/>
    </source>
</evidence>
<protein>
    <submittedName>
        <fullName evidence="3">Uncharacterized protein</fullName>
    </submittedName>
</protein>
<feature type="compositionally biased region" description="Low complexity" evidence="2">
    <location>
        <begin position="204"/>
        <end position="215"/>
    </location>
</feature>
<sequence>MWLGPILSGTPRSRIGLIQVNNILSTAHLMILDVRGPADQWNDASEVPEDDHSLGDHLRAQEASPETQQSAVRSTEATTPSPKIDDSTQIDPPVTNLSQHAEAASVQNLPLAHVTVSQSPPQQPPMARSPPSSESNLAHSDTHAHVSSARDRQSRRRSTMEPARSNNRLSGFFSNLIHRRDTITAAAARPPREERPTTPVQPHSVPQSRAASPVPARSPTPPPPLPAPTLYELGLSLSATTSDLSPSHFSSPPTSGAFLAPHYLLLCHAQGLDVLPLVSPPAPQPYALVRRVAFKSVVVMEHRRVLVAIAGRRDGVRVYALEEVKKAVEWRIEVEVRREHERTRRKESKKTSSGYLGIDQQDSSGKRGKLSLSTPPTAEMQRSSKLTSKSSSISSPMIPLSPKPTTLQPLATLAPIGQPPPYTSVPESQPPLRSQRSTLSVNISRSRRSSLSFVVPAVLPPVPPIPTSASRSATELADVSKNSDWIEASDDEAIDMLTAGASGSQALDERTSSIPPARGDDRHGDIVSATTTLPVRGHTVQSNRRSRPANLDLTLTRSNTTSAHPPDPLPSPTLLTIRQALQTSSPTNSNTTTHNARDRAPQRPSLEVDPDEDDDDDTATVPGERITLAQALLESRLPDLPPAGTTQPQEPVLIQTSPAAFSRGDFPTTSSFTDALSSHTRSVASRPERRRRRWSVLGSIFNPMASQGMRTSPSTPLYDTPLGSPVSPISLTTPEGEGRLLTRSLSNRPRPSATSTILVPRPSTSGGPRPSHSNPNPPVPTVPSVLPSASSYRLLPRILSNAFSSRRSNDRPHTPVLKNVDVDSRKYSAQASLMPQAPSPKLEYVKLPGTKGSLMIKAVETPKKSFLAILCGENGEKVELFAGTYRTALGLSRTFILPDSPKSLELQLQGDDLVEVFLVFSQNVFGLEPATVRVREVRIGRAERRAARRRVREIRNGQTDVFDTDPLVLEDEDTNVNLSVGISLPSGQGLLSRNNSTTHLAEPIHTPTGSVGIHDSALAHAEELVVLASAPVGSYTTFQQLSFAPKFPLATIADEYIIPPTYPDFLGYRAEHEPDAHRDVTELASMQFNPPGLPMPAPAPPSRWFYRDPKGVIHGMSRLLVSKLFTHAWYKDGLLPPDLPVRKEEDKEYILLKDLRQQCVDPVHPFRSAPPPPTLQPSPSLSDASKPLLSPISLLLQPRHFGPPPLFYSSRGGHSTSIVDARGRSVLKGRFMWSVDEEDNSQLSAPRMGDIKRLEAFDVRDRSIIVAMRQGGLEAMDFGDALLKPADESRTVLPNFLPPPSNTNRRGPFVWKIGTPISSSTGGAALFAKAKTGYLGRKASYPPGKSPAKGEFAGIADGDAEFSDEIIFLGRNGDDLYLCERNGEAFRILRLRPDMS</sequence>
<feature type="compositionally biased region" description="Basic and acidic residues" evidence="2">
    <location>
        <begin position="140"/>
        <end position="152"/>
    </location>
</feature>
<feature type="region of interest" description="Disordered" evidence="2">
    <location>
        <begin position="499"/>
        <end position="620"/>
    </location>
</feature>
<feature type="compositionally biased region" description="Polar residues" evidence="2">
    <location>
        <begin position="553"/>
        <end position="563"/>
    </location>
</feature>
<accession>A0A0C9SPE7</accession>
<feature type="compositionally biased region" description="Polar residues" evidence="2">
    <location>
        <begin position="528"/>
        <end position="543"/>
    </location>
</feature>
<gene>
    <name evidence="3" type="ORF">PAXINDRAFT_158026</name>
</gene>
<feature type="compositionally biased region" description="Low complexity" evidence="2">
    <location>
        <begin position="583"/>
        <end position="594"/>
    </location>
</feature>
<feature type="region of interest" description="Disordered" evidence="2">
    <location>
        <begin position="704"/>
        <end position="785"/>
    </location>
</feature>
<feature type="compositionally biased region" description="Pro residues" evidence="2">
    <location>
        <begin position="216"/>
        <end position="227"/>
    </location>
</feature>
<proteinExistence type="predicted"/>
<dbReference type="SUPFAM" id="SSF55277">
    <property type="entry name" value="GYF domain"/>
    <property type="match status" value="1"/>
</dbReference>